<proteinExistence type="predicted"/>
<name>A0A1B2IDH5_9CAUD</name>
<protein>
    <submittedName>
        <fullName evidence="1">Uncharacterized protein</fullName>
    </submittedName>
</protein>
<gene>
    <name evidence="1" type="ORF">HUXLEY_248</name>
</gene>
<sequence length="166" mass="19224">MFDVDVVPQGDEFAVQINGVTICVCDEQRANFWRCCTGADKVFVSCDVGVSFGEEPLRLCKFRITETEMRTFLGQVVYTYDHLDHENRVGWVEIDPTIMRTLRQDAEEIVESQSMWLDEDDVYPKGVPFILIHPERNSRTGEAFIELMFIEMPENDDVEEKEPADF</sequence>
<dbReference type="GeneID" id="29069370"/>
<evidence type="ECO:0000313" key="2">
    <source>
        <dbReference type="Proteomes" id="UP000203302"/>
    </source>
</evidence>
<accession>A0A1B2IDH5</accession>
<dbReference type="KEGG" id="vg:29069370"/>
<dbReference type="EMBL" id="KX397368">
    <property type="protein sequence ID" value="ANZ49330.1"/>
    <property type="molecule type" value="Genomic_DNA"/>
</dbReference>
<dbReference type="RefSeq" id="YP_009293216.1">
    <property type="nucleotide sequence ID" value="NC_031127.1"/>
</dbReference>
<dbReference type="OrthoDB" id="25518at10239"/>
<evidence type="ECO:0000313" key="1">
    <source>
        <dbReference type="EMBL" id="ANZ49330.1"/>
    </source>
</evidence>
<organism evidence="1 2">
    <name type="scientific">Erwinia phage vB_EamM_Huxley</name>
    <dbReference type="NCBI Taxonomy" id="1883373"/>
    <lineage>
        <taxon>Viruses</taxon>
        <taxon>Duplodnaviria</taxon>
        <taxon>Heunggongvirae</taxon>
        <taxon>Uroviricota</taxon>
        <taxon>Caudoviricetes</taxon>
        <taxon>Chimalliviridae</taxon>
        <taxon>Machinavirus</taxon>
        <taxon>Machinavirus machina</taxon>
    </lineage>
</organism>
<reference evidence="2" key="1">
    <citation type="submission" date="2016-06" db="EMBL/GenBank/DDBJ databases">
        <authorList>
            <person name="Berg J.A."/>
            <person name="Grossarth S.E."/>
            <person name="Jarvis T.M."/>
            <person name="Merrill B.D."/>
            <person name="Breakwell D.P."/>
            <person name="Hope S."/>
            <person name="Grose J.H."/>
        </authorList>
    </citation>
    <scope>NUCLEOTIDE SEQUENCE [LARGE SCALE GENOMIC DNA]</scope>
</reference>
<dbReference type="Proteomes" id="UP000203302">
    <property type="component" value="Segment"/>
</dbReference>